<evidence type="ECO:0008006" key="9">
    <source>
        <dbReference type="Google" id="ProtNLM"/>
    </source>
</evidence>
<dbReference type="RefSeq" id="WP_344611959.1">
    <property type="nucleotide sequence ID" value="NZ_BAAARV010000018.1"/>
</dbReference>
<dbReference type="InterPro" id="IPR022791">
    <property type="entry name" value="L-PG_synthase/AglD"/>
</dbReference>
<evidence type="ECO:0000256" key="5">
    <source>
        <dbReference type="ARBA" id="ARBA00023136"/>
    </source>
</evidence>
<feature type="transmembrane region" description="Helical" evidence="6">
    <location>
        <begin position="67"/>
        <end position="83"/>
    </location>
</feature>
<dbReference type="PANTHER" id="PTHR39087:SF2">
    <property type="entry name" value="UPF0104 MEMBRANE PROTEIN MJ1595"/>
    <property type="match status" value="1"/>
</dbReference>
<evidence type="ECO:0000313" key="7">
    <source>
        <dbReference type="EMBL" id="GAA2338112.1"/>
    </source>
</evidence>
<dbReference type="EMBL" id="BAAARV010000018">
    <property type="protein sequence ID" value="GAA2338112.1"/>
    <property type="molecule type" value="Genomic_DNA"/>
</dbReference>
<evidence type="ECO:0000313" key="8">
    <source>
        <dbReference type="Proteomes" id="UP001501444"/>
    </source>
</evidence>
<feature type="transmembrane region" description="Helical" evidence="6">
    <location>
        <begin position="269"/>
        <end position="290"/>
    </location>
</feature>
<comment type="subcellular location">
    <subcellularLocation>
        <location evidence="1">Cell membrane</location>
        <topology evidence="1">Multi-pass membrane protein</topology>
    </subcellularLocation>
</comment>
<dbReference type="PANTHER" id="PTHR39087">
    <property type="entry name" value="UPF0104 MEMBRANE PROTEIN MJ1595"/>
    <property type="match status" value="1"/>
</dbReference>
<evidence type="ECO:0000256" key="1">
    <source>
        <dbReference type="ARBA" id="ARBA00004651"/>
    </source>
</evidence>
<comment type="caution">
    <text evidence="7">The sequence shown here is derived from an EMBL/GenBank/DDBJ whole genome shotgun (WGS) entry which is preliminary data.</text>
</comment>
<proteinExistence type="predicted"/>
<keyword evidence="2" id="KW-1003">Cell membrane</keyword>
<keyword evidence="4 6" id="KW-1133">Transmembrane helix</keyword>
<name>A0ABP5ST56_9ACTN</name>
<evidence type="ECO:0000256" key="3">
    <source>
        <dbReference type="ARBA" id="ARBA00022692"/>
    </source>
</evidence>
<keyword evidence="8" id="KW-1185">Reference proteome</keyword>
<evidence type="ECO:0000256" key="2">
    <source>
        <dbReference type="ARBA" id="ARBA00022475"/>
    </source>
</evidence>
<evidence type="ECO:0000256" key="6">
    <source>
        <dbReference type="SAM" id="Phobius"/>
    </source>
</evidence>
<dbReference type="Pfam" id="PF03706">
    <property type="entry name" value="LPG_synthase_TM"/>
    <property type="match status" value="1"/>
</dbReference>
<accession>A0ABP5ST56</accession>
<feature type="transmembrane region" description="Helical" evidence="6">
    <location>
        <begin position="118"/>
        <end position="139"/>
    </location>
</feature>
<gene>
    <name evidence="7" type="ORF">GCM10010170_019510</name>
</gene>
<evidence type="ECO:0000256" key="4">
    <source>
        <dbReference type="ARBA" id="ARBA00022989"/>
    </source>
</evidence>
<feature type="transmembrane region" description="Helical" evidence="6">
    <location>
        <begin position="242"/>
        <end position="263"/>
    </location>
</feature>
<keyword evidence="5 6" id="KW-0472">Membrane</keyword>
<keyword evidence="3 6" id="KW-0812">Transmembrane</keyword>
<feature type="transmembrane region" description="Helical" evidence="6">
    <location>
        <begin position="145"/>
        <end position="164"/>
    </location>
</feature>
<feature type="transmembrane region" description="Helical" evidence="6">
    <location>
        <begin position="42"/>
        <end position="60"/>
    </location>
</feature>
<reference evidence="8" key="1">
    <citation type="journal article" date="2019" name="Int. J. Syst. Evol. Microbiol.">
        <title>The Global Catalogue of Microorganisms (GCM) 10K type strain sequencing project: providing services to taxonomists for standard genome sequencing and annotation.</title>
        <authorList>
            <consortium name="The Broad Institute Genomics Platform"/>
            <consortium name="The Broad Institute Genome Sequencing Center for Infectious Disease"/>
            <person name="Wu L."/>
            <person name="Ma J."/>
        </authorList>
    </citation>
    <scope>NUCLEOTIDE SEQUENCE [LARGE SCALE GENOMIC DNA]</scope>
    <source>
        <strain evidence="8">JCM 3272</strain>
    </source>
</reference>
<sequence length="316" mass="32118">MRPSARWWRPALLVAGTAVAVAGLRGHLPSPGATWLAMQAAAPWWLAAAAALSVVSMAAFSEQQRRLLAAFGVLMPAGASLALTYVRSAMAAALPAGSAISAGYAFKRFRDRGAGHAAAGAVVLLSGVASLAGLAVLYGVIEMPWLLWVLAGAAVVLALLPRAADAAGPSGGRLRDTLRLARTVPPGRWVAVVGIAAANWATDLGCLLAAVQAVHLDVPWTAVATGYLVAQLARQIPATPGGAGVIEAALIIALTAAGAATAPAAAAVLVYRVLSCWGVLPIGLACWAAARRAGPVHSRAWRWTPARSATLPRTPA</sequence>
<dbReference type="Proteomes" id="UP001501444">
    <property type="component" value="Unassembled WGS sequence"/>
</dbReference>
<protein>
    <recommendedName>
        <fullName evidence="9">Integral membrane protein</fullName>
    </recommendedName>
</protein>
<organism evidence="7 8">
    <name type="scientific">Dactylosporangium salmoneum</name>
    <dbReference type="NCBI Taxonomy" id="53361"/>
    <lineage>
        <taxon>Bacteria</taxon>
        <taxon>Bacillati</taxon>
        <taxon>Actinomycetota</taxon>
        <taxon>Actinomycetes</taxon>
        <taxon>Micromonosporales</taxon>
        <taxon>Micromonosporaceae</taxon>
        <taxon>Dactylosporangium</taxon>
    </lineage>
</organism>
<feature type="transmembrane region" description="Helical" evidence="6">
    <location>
        <begin position="207"/>
        <end position="230"/>
    </location>
</feature>